<accession>A0A9N9ZA54</accession>
<dbReference type="EMBL" id="CABFOC020000042">
    <property type="protein sequence ID" value="CAH0051605.1"/>
    <property type="molecule type" value="Genomic_DNA"/>
</dbReference>
<dbReference type="OrthoDB" id="5840532at2759"/>
<dbReference type="SUPFAM" id="SSF51735">
    <property type="entry name" value="NAD(P)-binding Rossmann-fold domains"/>
    <property type="match status" value="1"/>
</dbReference>
<dbReference type="Proteomes" id="UP000775872">
    <property type="component" value="Unassembled WGS sequence"/>
</dbReference>
<dbReference type="GO" id="GO:0016616">
    <property type="term" value="F:oxidoreductase activity, acting on the CH-OH group of donors, NAD or NADP as acceptor"/>
    <property type="evidence" value="ECO:0007669"/>
    <property type="project" value="TreeGrafter"/>
</dbReference>
<dbReference type="PRINTS" id="PR00080">
    <property type="entry name" value="SDRFAMILY"/>
</dbReference>
<dbReference type="InterPro" id="IPR002347">
    <property type="entry name" value="SDR_fam"/>
</dbReference>
<organism evidence="4 5">
    <name type="scientific">Clonostachys solani</name>
    <dbReference type="NCBI Taxonomy" id="160281"/>
    <lineage>
        <taxon>Eukaryota</taxon>
        <taxon>Fungi</taxon>
        <taxon>Dikarya</taxon>
        <taxon>Ascomycota</taxon>
        <taxon>Pezizomycotina</taxon>
        <taxon>Sordariomycetes</taxon>
        <taxon>Hypocreomycetidae</taxon>
        <taxon>Hypocreales</taxon>
        <taxon>Bionectriaceae</taxon>
        <taxon>Clonostachys</taxon>
    </lineage>
</organism>
<dbReference type="Pfam" id="PF13561">
    <property type="entry name" value="adh_short_C2"/>
    <property type="match status" value="1"/>
</dbReference>
<dbReference type="Gene3D" id="3.40.50.720">
    <property type="entry name" value="NAD(P)-binding Rossmann-like Domain"/>
    <property type="match status" value="1"/>
</dbReference>
<evidence type="ECO:0000256" key="2">
    <source>
        <dbReference type="ARBA" id="ARBA00022857"/>
    </source>
</evidence>
<evidence type="ECO:0000313" key="4">
    <source>
        <dbReference type="EMBL" id="CAH0051605.1"/>
    </source>
</evidence>
<dbReference type="PRINTS" id="PR00081">
    <property type="entry name" value="GDHRDH"/>
</dbReference>
<keyword evidence="2" id="KW-0521">NADP</keyword>
<dbReference type="CDD" id="cd05233">
    <property type="entry name" value="SDR_c"/>
    <property type="match status" value="1"/>
</dbReference>
<keyword evidence="3" id="KW-0560">Oxidoreductase</keyword>
<proteinExistence type="inferred from homology"/>
<evidence type="ECO:0000256" key="1">
    <source>
        <dbReference type="ARBA" id="ARBA00006484"/>
    </source>
</evidence>
<protein>
    <submittedName>
        <fullName evidence="4">Uncharacterized protein</fullName>
    </submittedName>
</protein>
<evidence type="ECO:0000313" key="5">
    <source>
        <dbReference type="Proteomes" id="UP000775872"/>
    </source>
</evidence>
<dbReference type="PANTHER" id="PTHR42760:SF115">
    <property type="entry name" value="3-OXOACYL-[ACYL-CARRIER-PROTEIN] REDUCTASE FABG"/>
    <property type="match status" value="1"/>
</dbReference>
<dbReference type="PROSITE" id="PS00061">
    <property type="entry name" value="ADH_SHORT"/>
    <property type="match status" value="1"/>
</dbReference>
<comment type="caution">
    <text evidence="4">The sequence shown here is derived from an EMBL/GenBank/DDBJ whole genome shotgun (WGS) entry which is preliminary data.</text>
</comment>
<dbReference type="InterPro" id="IPR020904">
    <property type="entry name" value="Sc_DH/Rdtase_CS"/>
</dbReference>
<dbReference type="PANTHER" id="PTHR42760">
    <property type="entry name" value="SHORT-CHAIN DEHYDROGENASES/REDUCTASES FAMILY MEMBER"/>
    <property type="match status" value="1"/>
</dbReference>
<keyword evidence="5" id="KW-1185">Reference proteome</keyword>
<evidence type="ECO:0000256" key="3">
    <source>
        <dbReference type="ARBA" id="ARBA00023002"/>
    </source>
</evidence>
<dbReference type="AlphaFoldDB" id="A0A9N9ZA54"/>
<reference evidence="5" key="1">
    <citation type="submission" date="2019-06" db="EMBL/GenBank/DDBJ databases">
        <authorList>
            <person name="Broberg M."/>
        </authorList>
    </citation>
    <scope>NUCLEOTIDE SEQUENCE [LARGE SCALE GENOMIC DNA]</scope>
</reference>
<sequence>MVSKKAYTAQASGIGRATALAYARYGALGLVVADVDEPGAQEAAKEAKQQATNPDFTVYALCVDVRDFQSVEKVFAFAVDKFKRVDYSVNSVGIAFAKAFIADNSLDLYDNTQNINTKGVLYHTKAAVEVMLKQDPVVIQGHDRVRTIGRGSIVNVCSDASIIATPSQVEYNASKFAALAITKTAANEYGASQIRINALCPGPIETPLLERYVAANPAIRDKLAVGTTLGRVGDVDEVADSILFLTSTAGSFVHGSTVVVDGGLANNVPGL</sequence>
<dbReference type="InterPro" id="IPR036291">
    <property type="entry name" value="NAD(P)-bd_dom_sf"/>
</dbReference>
<name>A0A9N9ZA54_9HYPO</name>
<gene>
    <name evidence="4" type="ORF">CSOL1703_00014254</name>
</gene>
<comment type="similarity">
    <text evidence="1">Belongs to the short-chain dehydrogenases/reductases (SDR) family.</text>
</comment>
<reference evidence="4 5" key="2">
    <citation type="submission" date="2021-10" db="EMBL/GenBank/DDBJ databases">
        <authorList>
            <person name="Piombo E."/>
        </authorList>
    </citation>
    <scope>NUCLEOTIDE SEQUENCE [LARGE SCALE GENOMIC DNA]</scope>
</reference>